<evidence type="ECO:0008006" key="3">
    <source>
        <dbReference type="Google" id="ProtNLM"/>
    </source>
</evidence>
<gene>
    <name evidence="1" type="ORF">HD598_002157</name>
</gene>
<comment type="caution">
    <text evidence="1">The sequence shown here is derived from an EMBL/GenBank/DDBJ whole genome shotgun (WGS) entry which is preliminary data.</text>
</comment>
<protein>
    <recommendedName>
        <fullName evidence="3">Terminase</fullName>
    </recommendedName>
</protein>
<dbReference type="AlphaFoldDB" id="A0A7W8X0I5"/>
<accession>A0A7W8X0I5</accession>
<dbReference type="Proteomes" id="UP000580797">
    <property type="component" value="Unassembled WGS sequence"/>
</dbReference>
<dbReference type="EMBL" id="JACHDR010000001">
    <property type="protein sequence ID" value="MBB5513470.1"/>
    <property type="molecule type" value="Genomic_DNA"/>
</dbReference>
<dbReference type="Pfam" id="PF03237">
    <property type="entry name" value="Terminase_6N"/>
    <property type="match status" value="1"/>
</dbReference>
<organism evidence="1 2">
    <name type="scientific">Neomicrococcus aestuarii</name>
    <dbReference type="NCBI Taxonomy" id="556325"/>
    <lineage>
        <taxon>Bacteria</taxon>
        <taxon>Bacillati</taxon>
        <taxon>Actinomycetota</taxon>
        <taxon>Actinomycetes</taxon>
        <taxon>Micrococcales</taxon>
        <taxon>Micrococcaceae</taxon>
        <taxon>Neomicrococcus</taxon>
    </lineage>
</organism>
<dbReference type="Gene3D" id="3.40.50.300">
    <property type="entry name" value="P-loop containing nucleotide triphosphate hydrolases"/>
    <property type="match status" value="1"/>
</dbReference>
<reference evidence="1 2" key="1">
    <citation type="submission" date="2020-08" db="EMBL/GenBank/DDBJ databases">
        <title>Sequencing the genomes of 1000 actinobacteria strains.</title>
        <authorList>
            <person name="Klenk H.-P."/>
        </authorList>
    </citation>
    <scope>NUCLEOTIDE SEQUENCE [LARGE SCALE GENOMIC DNA]</scope>
    <source>
        <strain evidence="1 2">DSM 105783</strain>
    </source>
</reference>
<proteinExistence type="predicted"/>
<evidence type="ECO:0000313" key="1">
    <source>
        <dbReference type="EMBL" id="MBB5513470.1"/>
    </source>
</evidence>
<dbReference type="InterPro" id="IPR027417">
    <property type="entry name" value="P-loop_NTPase"/>
</dbReference>
<dbReference type="SUPFAM" id="SSF52540">
    <property type="entry name" value="P-loop containing nucleoside triphosphate hydrolases"/>
    <property type="match status" value="1"/>
</dbReference>
<evidence type="ECO:0000313" key="2">
    <source>
        <dbReference type="Proteomes" id="UP000580797"/>
    </source>
</evidence>
<name>A0A7W8X0I5_9MICC</name>
<sequence length="467" mass="50422">MVLPSGIVATDWPIVEYNLDRMGTPLDKWQQGLCMSIVAKREDGLYACGIGGAVASIPRQSGKTHTIGALIFALCLGNPGLLVLWSAHRSRTHSETFRTMGSMAKRQKIAPFIERVLTGAGTEAVEFKNGSRILFGAREHGFGRGIPKVDILVLDEAQILTEKAMEDMVPATNAAPNGLVILMGTPPRPSDPGEVFMNRRAAALSGEDEDILYVEFSADEKANPNDRKQWAIANPSFPHRTTETAILRMKKLLGSEDSFKREALGIWDETSLTRKAVNFDKWAACSISSTDVPRDGIRVFAVKFSIDGSAIGLAAATRPANGPVHVEAIKQAPSSNGTAWLIDWLVERKESTAQIVIEGKSGVGYLVNALRTEGIPESVIKTPSADEAIAAHGMFESAITDNGITHISQKALDDQIKPAVKRKIGNNGGFGWASPDGGTVVLFDAVTFAFWGAKTTTRNPRRKAVFL</sequence>